<accession>A0A4Z2GGD3</accession>
<evidence type="ECO:0000256" key="1">
    <source>
        <dbReference type="SAM" id="MobiDB-lite"/>
    </source>
</evidence>
<sequence>MEEITSLWTSKAFVLQANSRASTTGSPLTHFSCRILLSSSSSALPCSGRVSSLPRPRPRSPGVMTGSGSGRLRLFS</sequence>
<evidence type="ECO:0000313" key="3">
    <source>
        <dbReference type="Proteomes" id="UP000314294"/>
    </source>
</evidence>
<gene>
    <name evidence="2" type="ORF">EYF80_037860</name>
</gene>
<protein>
    <submittedName>
        <fullName evidence="2">Uncharacterized protein</fullName>
    </submittedName>
</protein>
<keyword evidence="3" id="KW-1185">Reference proteome</keyword>
<dbReference type="Proteomes" id="UP000314294">
    <property type="component" value="Unassembled WGS sequence"/>
</dbReference>
<comment type="caution">
    <text evidence="2">The sequence shown here is derived from an EMBL/GenBank/DDBJ whole genome shotgun (WGS) entry which is preliminary data.</text>
</comment>
<reference evidence="2 3" key="1">
    <citation type="submission" date="2019-03" db="EMBL/GenBank/DDBJ databases">
        <title>First draft genome of Liparis tanakae, snailfish: a comprehensive survey of snailfish specific genes.</title>
        <authorList>
            <person name="Kim W."/>
            <person name="Song I."/>
            <person name="Jeong J.-H."/>
            <person name="Kim D."/>
            <person name="Kim S."/>
            <person name="Ryu S."/>
            <person name="Song J.Y."/>
            <person name="Lee S.K."/>
        </authorList>
    </citation>
    <scope>NUCLEOTIDE SEQUENCE [LARGE SCALE GENOMIC DNA]</scope>
    <source>
        <tissue evidence="2">Muscle</tissue>
    </source>
</reference>
<dbReference type="EMBL" id="SRLO01000565">
    <property type="protein sequence ID" value="TNN51953.1"/>
    <property type="molecule type" value="Genomic_DNA"/>
</dbReference>
<feature type="region of interest" description="Disordered" evidence="1">
    <location>
        <begin position="47"/>
        <end position="76"/>
    </location>
</feature>
<dbReference type="AlphaFoldDB" id="A0A4Z2GGD3"/>
<evidence type="ECO:0000313" key="2">
    <source>
        <dbReference type="EMBL" id="TNN51953.1"/>
    </source>
</evidence>
<proteinExistence type="predicted"/>
<name>A0A4Z2GGD3_9TELE</name>
<organism evidence="2 3">
    <name type="scientific">Liparis tanakae</name>
    <name type="common">Tanaka's snailfish</name>
    <dbReference type="NCBI Taxonomy" id="230148"/>
    <lineage>
        <taxon>Eukaryota</taxon>
        <taxon>Metazoa</taxon>
        <taxon>Chordata</taxon>
        <taxon>Craniata</taxon>
        <taxon>Vertebrata</taxon>
        <taxon>Euteleostomi</taxon>
        <taxon>Actinopterygii</taxon>
        <taxon>Neopterygii</taxon>
        <taxon>Teleostei</taxon>
        <taxon>Neoteleostei</taxon>
        <taxon>Acanthomorphata</taxon>
        <taxon>Eupercaria</taxon>
        <taxon>Perciformes</taxon>
        <taxon>Cottioidei</taxon>
        <taxon>Cottales</taxon>
        <taxon>Liparidae</taxon>
        <taxon>Liparis</taxon>
    </lineage>
</organism>